<accession>A0AAV8PJF7</accession>
<evidence type="ECO:0000256" key="7">
    <source>
        <dbReference type="ARBA" id="ARBA00022723"/>
    </source>
</evidence>
<reference evidence="17 18" key="1">
    <citation type="submission" date="2022-12" db="EMBL/GenBank/DDBJ databases">
        <title>Chromosome-scale assembly of the Ensete ventricosum genome.</title>
        <authorList>
            <person name="Dussert Y."/>
            <person name="Stocks J."/>
            <person name="Wendawek A."/>
            <person name="Woldeyes F."/>
            <person name="Nichols R.A."/>
            <person name="Borrell J.S."/>
        </authorList>
    </citation>
    <scope>NUCLEOTIDE SEQUENCE [LARGE SCALE GENOMIC DNA]</scope>
    <source>
        <strain evidence="18">cv. Maze</strain>
        <tissue evidence="17">Seeds</tissue>
    </source>
</reference>
<keyword evidence="8" id="KW-0256">Endoplasmic reticulum</keyword>
<organism evidence="17 18">
    <name type="scientific">Ensete ventricosum</name>
    <name type="common">Abyssinian banana</name>
    <name type="synonym">Musa ensete</name>
    <dbReference type="NCBI Taxonomy" id="4639"/>
    <lineage>
        <taxon>Eukaryota</taxon>
        <taxon>Viridiplantae</taxon>
        <taxon>Streptophyta</taxon>
        <taxon>Embryophyta</taxon>
        <taxon>Tracheophyta</taxon>
        <taxon>Spermatophyta</taxon>
        <taxon>Magnoliopsida</taxon>
        <taxon>Liliopsida</taxon>
        <taxon>Zingiberales</taxon>
        <taxon>Musaceae</taxon>
        <taxon>Ensete</taxon>
    </lineage>
</organism>
<evidence type="ECO:0000256" key="2">
    <source>
        <dbReference type="ARBA" id="ARBA00004401"/>
    </source>
</evidence>
<feature type="domain" description="Cytochrome b5 heme-binding" evidence="16">
    <location>
        <begin position="74"/>
        <end position="170"/>
    </location>
</feature>
<gene>
    <name evidence="17" type="ORF">OPV22_031590</name>
</gene>
<evidence type="ECO:0000259" key="16">
    <source>
        <dbReference type="SMART" id="SM01117"/>
    </source>
</evidence>
<evidence type="ECO:0000256" key="1">
    <source>
        <dbReference type="ARBA" id="ARBA00004240"/>
    </source>
</evidence>
<dbReference type="PANTHER" id="PTHR10281">
    <property type="entry name" value="MEMBRANE-ASSOCIATED PROGESTERONE RECEPTOR COMPONENT-RELATED"/>
    <property type="match status" value="1"/>
</dbReference>
<evidence type="ECO:0000256" key="15">
    <source>
        <dbReference type="SAM" id="Phobius"/>
    </source>
</evidence>
<dbReference type="GO" id="GO:0046872">
    <property type="term" value="F:metal ion binding"/>
    <property type="evidence" value="ECO:0007669"/>
    <property type="project" value="UniProtKB-KW"/>
</dbReference>
<keyword evidence="9" id="KW-0735">Signal-anchor</keyword>
<keyword evidence="6 15" id="KW-0812">Transmembrane</keyword>
<dbReference type="SUPFAM" id="SSF55856">
    <property type="entry name" value="Cytochrome b5-like heme/steroid binding domain"/>
    <property type="match status" value="1"/>
</dbReference>
<dbReference type="GO" id="GO:0005783">
    <property type="term" value="C:endoplasmic reticulum"/>
    <property type="evidence" value="ECO:0007669"/>
    <property type="project" value="UniProtKB-SubCell"/>
</dbReference>
<evidence type="ECO:0000256" key="14">
    <source>
        <dbReference type="ARBA" id="ARBA00038357"/>
    </source>
</evidence>
<keyword evidence="7" id="KW-0479">Metal-binding</keyword>
<dbReference type="GO" id="GO:0005496">
    <property type="term" value="F:steroid binding"/>
    <property type="evidence" value="ECO:0007669"/>
    <property type="project" value="UniProtKB-KW"/>
</dbReference>
<evidence type="ECO:0000313" key="17">
    <source>
        <dbReference type="EMBL" id="KAJ8458664.1"/>
    </source>
</evidence>
<dbReference type="Pfam" id="PF00173">
    <property type="entry name" value="Cyt-b5"/>
    <property type="match status" value="1"/>
</dbReference>
<comment type="similarity">
    <text evidence="14">Belongs to the cytochrome b5 family. MAPR subfamily.</text>
</comment>
<evidence type="ECO:0000256" key="11">
    <source>
        <dbReference type="ARBA" id="ARBA00023004"/>
    </source>
</evidence>
<evidence type="ECO:0000313" key="18">
    <source>
        <dbReference type="Proteomes" id="UP001222027"/>
    </source>
</evidence>
<proteinExistence type="inferred from homology"/>
<evidence type="ECO:0000256" key="12">
    <source>
        <dbReference type="ARBA" id="ARBA00023121"/>
    </source>
</evidence>
<dbReference type="Proteomes" id="UP001222027">
    <property type="component" value="Unassembled WGS sequence"/>
</dbReference>
<protein>
    <recommendedName>
        <fullName evidence="16">Cytochrome b5 heme-binding domain-containing protein</fullName>
    </recommendedName>
</protein>
<dbReference type="EMBL" id="JAQQAF010000009">
    <property type="protein sequence ID" value="KAJ8458664.1"/>
    <property type="molecule type" value="Genomic_DNA"/>
</dbReference>
<comment type="subcellular location">
    <subcellularLocation>
        <location evidence="2">Cell membrane</location>
        <topology evidence="2">Single-pass type II membrane protein</topology>
    </subcellularLocation>
    <subcellularLocation>
        <location evidence="1">Endoplasmic reticulum</location>
    </subcellularLocation>
</comment>
<dbReference type="InterPro" id="IPR050577">
    <property type="entry name" value="MAPR/NEUFC/NENF-like"/>
</dbReference>
<evidence type="ECO:0000256" key="3">
    <source>
        <dbReference type="ARBA" id="ARBA00022475"/>
    </source>
</evidence>
<evidence type="ECO:0000256" key="9">
    <source>
        <dbReference type="ARBA" id="ARBA00022968"/>
    </source>
</evidence>
<sequence>MAFFPTVAAAIDAYTGLSPAAFFTILALMFGVYRLVSSLFVYPDDAAAEKSSPPPAPPSMEAFVPPVPVQVGDITLEELRAYDGSDPKKPLLMAIKGQVYDVSMGRLFYGPGGPYAFFSGKETSRALALMSFDPSDINGNLEDLNEAELEVLHDWEEKFKEKYVKVGQIVPENLEVGDDNESSDQIKGNQDE</sequence>
<evidence type="ECO:0000256" key="8">
    <source>
        <dbReference type="ARBA" id="ARBA00022824"/>
    </source>
</evidence>
<evidence type="ECO:0000256" key="5">
    <source>
        <dbReference type="ARBA" id="ARBA00022665"/>
    </source>
</evidence>
<dbReference type="AlphaFoldDB" id="A0AAV8PJF7"/>
<dbReference type="PANTHER" id="PTHR10281:SF72">
    <property type="entry name" value="NEUDESIN"/>
    <property type="match status" value="1"/>
</dbReference>
<keyword evidence="12" id="KW-0446">Lipid-binding</keyword>
<keyword evidence="13 15" id="KW-0472">Membrane</keyword>
<dbReference type="SMART" id="SM01117">
    <property type="entry name" value="Cyt-b5"/>
    <property type="match status" value="1"/>
</dbReference>
<dbReference type="FunFam" id="3.10.120.10:FF:000006">
    <property type="entry name" value="Membrane steroid-binding protein 1"/>
    <property type="match status" value="1"/>
</dbReference>
<dbReference type="Gene3D" id="3.10.120.10">
    <property type="entry name" value="Cytochrome b5-like heme/steroid binding domain"/>
    <property type="match status" value="1"/>
</dbReference>
<keyword evidence="5" id="KW-0754">Steroid-binding</keyword>
<feature type="transmembrane region" description="Helical" evidence="15">
    <location>
        <begin position="20"/>
        <end position="42"/>
    </location>
</feature>
<keyword evidence="10 15" id="KW-1133">Transmembrane helix</keyword>
<evidence type="ECO:0000256" key="4">
    <source>
        <dbReference type="ARBA" id="ARBA00022617"/>
    </source>
</evidence>
<evidence type="ECO:0000256" key="10">
    <source>
        <dbReference type="ARBA" id="ARBA00022989"/>
    </source>
</evidence>
<keyword evidence="3" id="KW-1003">Cell membrane</keyword>
<evidence type="ECO:0000256" key="13">
    <source>
        <dbReference type="ARBA" id="ARBA00023136"/>
    </source>
</evidence>
<dbReference type="GO" id="GO:0005886">
    <property type="term" value="C:plasma membrane"/>
    <property type="evidence" value="ECO:0007669"/>
    <property type="project" value="UniProtKB-SubCell"/>
</dbReference>
<name>A0AAV8PJF7_ENSVE</name>
<keyword evidence="11" id="KW-0408">Iron</keyword>
<dbReference type="InterPro" id="IPR001199">
    <property type="entry name" value="Cyt_B5-like_heme/steroid-bd"/>
</dbReference>
<dbReference type="InterPro" id="IPR036400">
    <property type="entry name" value="Cyt_B5-like_heme/steroid_sf"/>
</dbReference>
<comment type="caution">
    <text evidence="17">The sequence shown here is derived from an EMBL/GenBank/DDBJ whole genome shotgun (WGS) entry which is preliminary data.</text>
</comment>
<evidence type="ECO:0000256" key="6">
    <source>
        <dbReference type="ARBA" id="ARBA00022692"/>
    </source>
</evidence>
<keyword evidence="18" id="KW-1185">Reference proteome</keyword>
<keyword evidence="4" id="KW-0349">Heme</keyword>